<dbReference type="OrthoDB" id="2116838at2759"/>
<dbReference type="Proteomes" id="UP000193719">
    <property type="component" value="Unassembled WGS sequence"/>
</dbReference>
<evidence type="ECO:0000313" key="4">
    <source>
        <dbReference type="Proteomes" id="UP000193719"/>
    </source>
</evidence>
<feature type="domain" description="EGF-like" evidence="1 2">
    <location>
        <begin position="702"/>
        <end position="713"/>
    </location>
</feature>
<dbReference type="AlphaFoldDB" id="A0A1Y1VI75"/>
<dbReference type="PROSITE" id="PS01186">
    <property type="entry name" value="EGF_2"/>
    <property type="match status" value="1"/>
</dbReference>
<name>A0A1Y1VI75_9FUNG</name>
<proteinExistence type="predicted"/>
<evidence type="ECO:0000313" key="3">
    <source>
        <dbReference type="EMBL" id="ORX57107.1"/>
    </source>
</evidence>
<dbReference type="PROSITE" id="PS00022">
    <property type="entry name" value="EGF_1"/>
    <property type="match status" value="1"/>
</dbReference>
<comment type="caution">
    <text evidence="3">The sequence shown here is derived from an EMBL/GenBank/DDBJ whole genome shotgun (WGS) entry which is preliminary data.</text>
</comment>
<protein>
    <recommendedName>
        <fullName evidence="1 2">EGF-like domain-containing protein</fullName>
    </recommendedName>
</protein>
<reference evidence="3 4" key="2">
    <citation type="submission" date="2016-08" db="EMBL/GenBank/DDBJ databases">
        <title>Pervasive Adenine N6-methylation of Active Genes in Fungi.</title>
        <authorList>
            <consortium name="DOE Joint Genome Institute"/>
            <person name="Mondo S.J."/>
            <person name="Dannebaum R.O."/>
            <person name="Kuo R.C."/>
            <person name="Labutti K."/>
            <person name="Haridas S."/>
            <person name="Kuo A."/>
            <person name="Salamov A."/>
            <person name="Ahrendt S.R."/>
            <person name="Lipzen A."/>
            <person name="Sullivan W."/>
            <person name="Andreopoulos W.B."/>
            <person name="Clum A."/>
            <person name="Lindquist E."/>
            <person name="Daum C."/>
            <person name="Ramamoorthy G.K."/>
            <person name="Gryganskyi A."/>
            <person name="Culley D."/>
            <person name="Magnuson J.K."/>
            <person name="James T.Y."/>
            <person name="O'Malley M.A."/>
            <person name="Stajich J.E."/>
            <person name="Spatafora J.W."/>
            <person name="Visel A."/>
            <person name="Grigoriev I.V."/>
        </authorList>
    </citation>
    <scope>NUCLEOTIDE SEQUENCE [LARGE SCALE GENOMIC DNA]</scope>
    <source>
        <strain evidence="4">finn</strain>
    </source>
</reference>
<dbReference type="PANTHER" id="PTHR11319:SF35">
    <property type="entry name" value="OUTER MEMBRANE PROTEIN PMPC-RELATED"/>
    <property type="match status" value="1"/>
</dbReference>
<dbReference type="PANTHER" id="PTHR11319">
    <property type="entry name" value="G PROTEIN-COUPLED RECEPTOR-RELATED"/>
    <property type="match status" value="1"/>
</dbReference>
<sequence>MKRKWMLNIFYLFFILFFGNALLKVIPIRNNDNSFTNILNILKENENDKELILKFEDYRYDMRELDFAIEHNVKYSIIFSGNKNGTIFDYGSNIKGKFRFYFVENRKEIIKFENIIFENFNNEGYNANGIFMLLFSFKFKNTYNIIFENCTFKNNSQDIINFSFEVLNINDGKPTITFNRCNFYQNREKIIFSKNDSFRKYISYDSSNNNIIKMNDCRFIDNNGMFYSEYTNFIFKNYIITLFEGDNNKYTITNTIFKDINLKNSLPLISDSKYSTFNISNIELKNIKLTNQLFNEESDYYFDNINLNNVITNSKYLFYFLNHNIVITNFYAENIQCLGDEIDTSLISLLSIYNSTLSNNINTNKVYCGGIHFNNEIIINVSNTTFKNNSNKSNGGALCSDNITNLELNLMSNKFFNNSATNGGVIYLMDKKTSINYNRTIFLENNSFEKNSALNFGGAIFYNLNSPYSINANNNNFTSNEAEIMGGGIFCSNFNCLSISKLNNIILKNNKINSYINNYSSRPSYLGLNTSLNNNIINITTGDLLSLKFTLYDIFNNTYIDYTKYYSSLTLKVLLIEKNNILDNHGSNEKNKIYSNVSLIGNVGWFIDGICELKHFRIYAIPNIYSLKIIIDGYNGDIIYKFNDILIKVNDCEPQQIRMINKYNIPYCEKPICHESCPDGKSAECIKSSNSTNINDINLNICQCLPGFTGEKCDIKVFVNYR</sequence>
<evidence type="ECO:0000259" key="2">
    <source>
        <dbReference type="PROSITE" id="PS01186"/>
    </source>
</evidence>
<reference evidence="3 4" key="1">
    <citation type="submission" date="2016-08" db="EMBL/GenBank/DDBJ databases">
        <title>Genomes of anaerobic fungi encode conserved fungal cellulosomes for biomass hydrolysis.</title>
        <authorList>
            <consortium name="DOE Joint Genome Institute"/>
            <person name="Haitjema C.H."/>
            <person name="Gilmore S.P."/>
            <person name="Henske J.K."/>
            <person name="Solomon K.V."/>
            <person name="De Groot R."/>
            <person name="Kuo A."/>
            <person name="Mondo S.J."/>
            <person name="Salamov A.A."/>
            <person name="Labutti K."/>
            <person name="Zhao Z."/>
            <person name="Chiniquy J."/>
            <person name="Barry K."/>
            <person name="Brewer H.M."/>
            <person name="Purvine S.O."/>
            <person name="Wright A.T."/>
            <person name="Boxma B."/>
            <person name="Van Alen T."/>
            <person name="Hackstein J.H."/>
            <person name="Baker S.E."/>
            <person name="Grigoriev I.V."/>
            <person name="O'Malley M.A."/>
        </authorList>
    </citation>
    <scope>NUCLEOTIDE SEQUENCE [LARGE SCALE GENOMIC DNA]</scope>
    <source>
        <strain evidence="4">finn</strain>
    </source>
</reference>
<organism evidence="3 4">
    <name type="scientific">Piromyces finnis</name>
    <dbReference type="NCBI Taxonomy" id="1754191"/>
    <lineage>
        <taxon>Eukaryota</taxon>
        <taxon>Fungi</taxon>
        <taxon>Fungi incertae sedis</taxon>
        <taxon>Chytridiomycota</taxon>
        <taxon>Chytridiomycota incertae sedis</taxon>
        <taxon>Neocallimastigomycetes</taxon>
        <taxon>Neocallimastigales</taxon>
        <taxon>Neocallimastigaceae</taxon>
        <taxon>Piromyces</taxon>
    </lineage>
</organism>
<keyword evidence="4" id="KW-1185">Reference proteome</keyword>
<dbReference type="EMBL" id="MCFH01000006">
    <property type="protein sequence ID" value="ORX57107.1"/>
    <property type="molecule type" value="Genomic_DNA"/>
</dbReference>
<accession>A0A1Y1VI75</accession>
<gene>
    <name evidence="3" type="ORF">BCR36DRAFT_395258</name>
</gene>
<dbReference type="InterPro" id="IPR000742">
    <property type="entry name" value="EGF"/>
</dbReference>
<evidence type="ECO:0000259" key="1">
    <source>
        <dbReference type="PROSITE" id="PS00022"/>
    </source>
</evidence>